<accession>A0A5B7IJL4</accession>
<feature type="region of interest" description="Disordered" evidence="1">
    <location>
        <begin position="1"/>
        <end position="32"/>
    </location>
</feature>
<comment type="caution">
    <text evidence="2">The sequence shown here is derived from an EMBL/GenBank/DDBJ whole genome shotgun (WGS) entry which is preliminary data.</text>
</comment>
<dbReference type="Proteomes" id="UP000324222">
    <property type="component" value="Unassembled WGS sequence"/>
</dbReference>
<keyword evidence="3" id="KW-1185">Reference proteome</keyword>
<organism evidence="2 3">
    <name type="scientific">Portunus trituberculatus</name>
    <name type="common">Swimming crab</name>
    <name type="synonym">Neptunus trituberculatus</name>
    <dbReference type="NCBI Taxonomy" id="210409"/>
    <lineage>
        <taxon>Eukaryota</taxon>
        <taxon>Metazoa</taxon>
        <taxon>Ecdysozoa</taxon>
        <taxon>Arthropoda</taxon>
        <taxon>Crustacea</taxon>
        <taxon>Multicrustacea</taxon>
        <taxon>Malacostraca</taxon>
        <taxon>Eumalacostraca</taxon>
        <taxon>Eucarida</taxon>
        <taxon>Decapoda</taxon>
        <taxon>Pleocyemata</taxon>
        <taxon>Brachyura</taxon>
        <taxon>Eubrachyura</taxon>
        <taxon>Portunoidea</taxon>
        <taxon>Portunidae</taxon>
        <taxon>Portuninae</taxon>
        <taxon>Portunus</taxon>
    </lineage>
</organism>
<sequence>MEQNSRNGGSYEWEGRDNLGVDRGEAEERGERGKIVEVCVERVTFEGMEIREETEGQSERMKEKEKRIDGRKTEQK</sequence>
<feature type="compositionally biased region" description="Basic and acidic residues" evidence="1">
    <location>
        <begin position="13"/>
        <end position="32"/>
    </location>
</feature>
<proteinExistence type="predicted"/>
<feature type="region of interest" description="Disordered" evidence="1">
    <location>
        <begin position="49"/>
        <end position="76"/>
    </location>
</feature>
<protein>
    <submittedName>
        <fullName evidence="2">Uncharacterized protein</fullName>
    </submittedName>
</protein>
<evidence type="ECO:0000313" key="2">
    <source>
        <dbReference type="EMBL" id="MPC82046.1"/>
    </source>
</evidence>
<evidence type="ECO:0000313" key="3">
    <source>
        <dbReference type="Proteomes" id="UP000324222"/>
    </source>
</evidence>
<dbReference type="AlphaFoldDB" id="A0A5B7IJL4"/>
<reference evidence="2 3" key="1">
    <citation type="submission" date="2019-05" db="EMBL/GenBank/DDBJ databases">
        <title>Another draft genome of Portunus trituberculatus and its Hox gene families provides insights of decapod evolution.</title>
        <authorList>
            <person name="Jeong J.-H."/>
            <person name="Song I."/>
            <person name="Kim S."/>
            <person name="Choi T."/>
            <person name="Kim D."/>
            <person name="Ryu S."/>
            <person name="Kim W."/>
        </authorList>
    </citation>
    <scope>NUCLEOTIDE SEQUENCE [LARGE SCALE GENOMIC DNA]</scope>
    <source>
        <tissue evidence="2">Muscle</tissue>
    </source>
</reference>
<gene>
    <name evidence="2" type="ORF">E2C01_076690</name>
</gene>
<name>A0A5B7IJL4_PORTR</name>
<dbReference type="EMBL" id="VSRR010058722">
    <property type="protein sequence ID" value="MPC82046.1"/>
    <property type="molecule type" value="Genomic_DNA"/>
</dbReference>
<evidence type="ECO:0000256" key="1">
    <source>
        <dbReference type="SAM" id="MobiDB-lite"/>
    </source>
</evidence>